<organism evidence="2 3">
    <name type="scientific">Thermospira aquatica</name>
    <dbReference type="NCBI Taxonomy" id="2828656"/>
    <lineage>
        <taxon>Bacteria</taxon>
        <taxon>Pseudomonadati</taxon>
        <taxon>Spirochaetota</taxon>
        <taxon>Spirochaetia</taxon>
        <taxon>Brevinematales</taxon>
        <taxon>Thermospiraceae</taxon>
        <taxon>Thermospira</taxon>
    </lineage>
</organism>
<dbReference type="RefSeq" id="WP_271434551.1">
    <property type="nucleotide sequence ID" value="NZ_CP073355.1"/>
</dbReference>
<reference evidence="2" key="2">
    <citation type="submission" date="2022-06" db="EMBL/GenBank/DDBJ databases">
        <title>Thermospira aquatica gen. nov., sp. nov.</title>
        <authorList>
            <person name="Ben Ali Gam Z."/>
            <person name="Labat M."/>
        </authorList>
    </citation>
    <scope>NUCLEOTIDE SEQUENCE</scope>
    <source>
        <strain evidence="2">F1F22</strain>
    </source>
</reference>
<dbReference type="Proteomes" id="UP001056539">
    <property type="component" value="Chromosome"/>
</dbReference>
<reference evidence="2" key="1">
    <citation type="submission" date="2021-04" db="EMBL/GenBank/DDBJ databases">
        <authorList>
            <person name="Postec A."/>
        </authorList>
    </citation>
    <scope>NUCLEOTIDE SEQUENCE</scope>
    <source>
        <strain evidence="2">F1F22</strain>
    </source>
</reference>
<evidence type="ECO:0000313" key="2">
    <source>
        <dbReference type="EMBL" id="URA09422.1"/>
    </source>
</evidence>
<keyword evidence="1" id="KW-0175">Coiled coil</keyword>
<feature type="coiled-coil region" evidence="1">
    <location>
        <begin position="138"/>
        <end position="195"/>
    </location>
</feature>
<sequence>MDNFREIGEGVGSVLNAIGSGISYLAMNVSNLFSQPGKPYRSETPAQQTQAMAENTQAIENEQMKKLEEELNNIWTKNSEAYAGYGTNSLTEEQIAEYERMRNAAMYAPTMDRPARRQFEDSYEVWQWNKRVERQYRIDGLKRERESISDEINNELNSNVYERGYGGMLSSSQRLTELTNRLNDINNQIGILYKEQLMDYRIEDNYYVSNVDGIEIRMSRRNFRAPVAANVNNWTGNTPINRAIENLSSKALLVLEENSQALNLDAVEVSSLWRNSATSSHGSGRGIDIVAVTRGNLTVRFNNVNGEPSAAARALRNEIYNAFINDPRVSQTLDPWWLKSKIPGKSYNYPNTWQDVNNMYLSPIGVSLIEYDKSSYPQQLQWVNNDGSLRNMLLYRHHLHITLF</sequence>
<dbReference type="KEGG" id="taqu:KDW03_07965"/>
<gene>
    <name evidence="2" type="ORF">KDW03_07965</name>
</gene>
<name>A0AAX3BAW2_9SPIR</name>
<dbReference type="EMBL" id="CP073355">
    <property type="protein sequence ID" value="URA09422.1"/>
    <property type="molecule type" value="Genomic_DNA"/>
</dbReference>
<evidence type="ECO:0000313" key="3">
    <source>
        <dbReference type="Proteomes" id="UP001056539"/>
    </source>
</evidence>
<keyword evidence="3" id="KW-1185">Reference proteome</keyword>
<proteinExistence type="predicted"/>
<accession>A0AAX3BAW2</accession>
<protein>
    <submittedName>
        <fullName evidence="2">Uncharacterized protein</fullName>
    </submittedName>
</protein>
<dbReference type="AlphaFoldDB" id="A0AAX3BAW2"/>
<evidence type="ECO:0000256" key="1">
    <source>
        <dbReference type="SAM" id="Coils"/>
    </source>
</evidence>